<dbReference type="EMBL" id="JACJPW010000027">
    <property type="protein sequence ID" value="MBD2181876.1"/>
    <property type="molecule type" value="Genomic_DNA"/>
</dbReference>
<keyword evidence="1" id="KW-0238">DNA-binding</keyword>
<sequence length="91" mass="10318">MVKVPTLKVKPSQTCPECSHQRKKELSSRIHQCSECNYTDDRDVAASKVIVSWVLGTNALNRGSQIPTFKSQATGGWKQIWEMKRQKPRSS</sequence>
<keyword evidence="4" id="KW-1185">Reference proteome</keyword>
<proteinExistence type="predicted"/>
<dbReference type="Proteomes" id="UP000641646">
    <property type="component" value="Unassembled WGS sequence"/>
</dbReference>
<evidence type="ECO:0000313" key="4">
    <source>
        <dbReference type="Proteomes" id="UP000641646"/>
    </source>
</evidence>
<reference evidence="3" key="2">
    <citation type="submission" date="2020-08" db="EMBL/GenBank/DDBJ databases">
        <authorList>
            <person name="Chen M."/>
            <person name="Teng W."/>
            <person name="Zhao L."/>
            <person name="Hu C."/>
            <person name="Zhou Y."/>
            <person name="Han B."/>
            <person name="Song L."/>
            <person name="Shu W."/>
        </authorList>
    </citation>
    <scope>NUCLEOTIDE SEQUENCE</scope>
    <source>
        <strain evidence="3">FACHB-1375</strain>
    </source>
</reference>
<comment type="caution">
    <text evidence="3">The sequence shown here is derived from an EMBL/GenBank/DDBJ whole genome shotgun (WGS) entry which is preliminary data.</text>
</comment>
<evidence type="ECO:0000313" key="3">
    <source>
        <dbReference type="EMBL" id="MBD2181876.1"/>
    </source>
</evidence>
<dbReference type="Pfam" id="PF07282">
    <property type="entry name" value="Cas12f1-like_TNB"/>
    <property type="match status" value="1"/>
</dbReference>
<dbReference type="GO" id="GO:0003677">
    <property type="term" value="F:DNA binding"/>
    <property type="evidence" value="ECO:0007669"/>
    <property type="project" value="UniProtKB-KW"/>
</dbReference>
<evidence type="ECO:0000256" key="1">
    <source>
        <dbReference type="ARBA" id="ARBA00023125"/>
    </source>
</evidence>
<dbReference type="AlphaFoldDB" id="A0A926VDI8"/>
<evidence type="ECO:0000259" key="2">
    <source>
        <dbReference type="Pfam" id="PF07282"/>
    </source>
</evidence>
<gene>
    <name evidence="3" type="ORF">H6G03_12285</name>
</gene>
<organism evidence="3 4">
    <name type="scientific">Aerosakkonema funiforme FACHB-1375</name>
    <dbReference type="NCBI Taxonomy" id="2949571"/>
    <lineage>
        <taxon>Bacteria</taxon>
        <taxon>Bacillati</taxon>
        <taxon>Cyanobacteriota</taxon>
        <taxon>Cyanophyceae</taxon>
        <taxon>Oscillatoriophycideae</taxon>
        <taxon>Aerosakkonematales</taxon>
        <taxon>Aerosakkonemataceae</taxon>
        <taxon>Aerosakkonema</taxon>
    </lineage>
</organism>
<dbReference type="InterPro" id="IPR010095">
    <property type="entry name" value="Cas12f1-like_TNB"/>
</dbReference>
<name>A0A926VDI8_9CYAN</name>
<protein>
    <submittedName>
        <fullName evidence="3">Transposase</fullName>
    </submittedName>
</protein>
<accession>A0A926VDI8</accession>
<feature type="domain" description="Cas12f1-like TNB" evidence="2">
    <location>
        <begin position="12"/>
        <end position="50"/>
    </location>
</feature>
<reference evidence="3" key="1">
    <citation type="journal article" date="2015" name="ISME J.">
        <title>Draft Genome Sequence of Streptomyces incarnatus NRRL8089, which Produces the Nucleoside Antibiotic Sinefungin.</title>
        <authorList>
            <person name="Oshima K."/>
            <person name="Hattori M."/>
            <person name="Shimizu H."/>
            <person name="Fukuda K."/>
            <person name="Nemoto M."/>
            <person name="Inagaki K."/>
            <person name="Tamura T."/>
        </authorList>
    </citation>
    <scope>NUCLEOTIDE SEQUENCE</scope>
    <source>
        <strain evidence="3">FACHB-1375</strain>
    </source>
</reference>